<dbReference type="PANTHER" id="PTHR43685">
    <property type="entry name" value="GLYCOSYLTRANSFERASE"/>
    <property type="match status" value="1"/>
</dbReference>
<gene>
    <name evidence="3" type="ORF">EUA98_08720</name>
</gene>
<keyword evidence="3" id="KW-0808">Transferase</keyword>
<organism evidence="3 4">
    <name type="scientific">Pengzhenrongella frigida</name>
    <dbReference type="NCBI Taxonomy" id="1259133"/>
    <lineage>
        <taxon>Bacteria</taxon>
        <taxon>Bacillati</taxon>
        <taxon>Actinomycetota</taxon>
        <taxon>Actinomycetes</taxon>
        <taxon>Micrococcales</taxon>
        <taxon>Pengzhenrongella</taxon>
    </lineage>
</organism>
<dbReference type="CDD" id="cd00761">
    <property type="entry name" value="Glyco_tranf_GTA_type"/>
    <property type="match status" value="1"/>
</dbReference>
<feature type="domain" description="Glycosyltransferase 2-like" evidence="2">
    <location>
        <begin position="43"/>
        <end position="156"/>
    </location>
</feature>
<sequence>MTPSRLPALRREAWGSWPVERSCHVGEGCCVLADDRGRNVDLSVVIPAFNSAPYLRSTLDACALALGRTGWSAEVIVVDDGSTDGTGDLIEQWAGDFPVELRVVRQSNKGRFLARWTGLEVATGGNVLLLDSRVILGPDVLRHIERSLTANPARQVWNGHAITDPDAPLVGHFWEVPVHVFWGDFLGNPRPIEFGVDNFNRYPKGTGVFFAPRQVLMDACRDAWPEGDAALASDDTKVIRGIAARHPIQLDPEFWATYRPRTNVRDFVRHSFGRGTFLVDSFGGTSAGWSIALLVLAVLPLALLAALVAVAVAAGWWAFGAVVAACLLAACLPAAVAAVRGCPARGVLAYLVFLPVFVLPYWAGLVRGLVVHGARVFGRAPVPVASARGAEN</sequence>
<dbReference type="EMBL" id="SDWW01000017">
    <property type="protein sequence ID" value="RYV51359.1"/>
    <property type="molecule type" value="Genomic_DNA"/>
</dbReference>
<dbReference type="OrthoDB" id="3672893at2"/>
<name>A0A4Q5N015_9MICO</name>
<evidence type="ECO:0000313" key="3">
    <source>
        <dbReference type="EMBL" id="RYV51359.1"/>
    </source>
</evidence>
<dbReference type="InterPro" id="IPR050834">
    <property type="entry name" value="Glycosyltransf_2"/>
</dbReference>
<reference evidence="3 4" key="1">
    <citation type="submission" date="2019-01" db="EMBL/GenBank/DDBJ databases">
        <title>Novel species of Cellulomonas.</title>
        <authorList>
            <person name="Liu Q."/>
            <person name="Xin Y.-H."/>
        </authorList>
    </citation>
    <scope>NUCLEOTIDE SEQUENCE [LARGE SCALE GENOMIC DNA]</scope>
    <source>
        <strain evidence="3 4">HLT2-17</strain>
    </source>
</reference>
<keyword evidence="1" id="KW-1133">Transmembrane helix</keyword>
<comment type="caution">
    <text evidence="3">The sequence shown here is derived from an EMBL/GenBank/DDBJ whole genome shotgun (WGS) entry which is preliminary data.</text>
</comment>
<dbReference type="SUPFAM" id="SSF53448">
    <property type="entry name" value="Nucleotide-diphospho-sugar transferases"/>
    <property type="match status" value="1"/>
</dbReference>
<feature type="transmembrane region" description="Helical" evidence="1">
    <location>
        <begin position="316"/>
        <end position="339"/>
    </location>
</feature>
<dbReference type="InterPro" id="IPR029044">
    <property type="entry name" value="Nucleotide-diphossugar_trans"/>
</dbReference>
<dbReference type="Pfam" id="PF00535">
    <property type="entry name" value="Glycos_transf_2"/>
    <property type="match status" value="1"/>
</dbReference>
<dbReference type="Gene3D" id="3.90.550.10">
    <property type="entry name" value="Spore Coat Polysaccharide Biosynthesis Protein SpsA, Chain A"/>
    <property type="match status" value="1"/>
</dbReference>
<dbReference type="GO" id="GO:0016740">
    <property type="term" value="F:transferase activity"/>
    <property type="evidence" value="ECO:0007669"/>
    <property type="project" value="UniProtKB-KW"/>
</dbReference>
<proteinExistence type="predicted"/>
<feature type="transmembrane region" description="Helical" evidence="1">
    <location>
        <begin position="291"/>
        <end position="310"/>
    </location>
</feature>
<dbReference type="AlphaFoldDB" id="A0A4Q5N015"/>
<evidence type="ECO:0000256" key="1">
    <source>
        <dbReference type="SAM" id="Phobius"/>
    </source>
</evidence>
<dbReference type="PANTHER" id="PTHR43685:SF2">
    <property type="entry name" value="GLYCOSYLTRANSFERASE 2-LIKE DOMAIN-CONTAINING PROTEIN"/>
    <property type="match status" value="1"/>
</dbReference>
<keyword evidence="4" id="KW-1185">Reference proteome</keyword>
<keyword evidence="1" id="KW-0812">Transmembrane</keyword>
<dbReference type="Proteomes" id="UP000293764">
    <property type="component" value="Unassembled WGS sequence"/>
</dbReference>
<keyword evidence="1" id="KW-0472">Membrane</keyword>
<feature type="transmembrane region" description="Helical" evidence="1">
    <location>
        <begin position="346"/>
        <end position="363"/>
    </location>
</feature>
<dbReference type="InterPro" id="IPR001173">
    <property type="entry name" value="Glyco_trans_2-like"/>
</dbReference>
<evidence type="ECO:0000313" key="4">
    <source>
        <dbReference type="Proteomes" id="UP000293764"/>
    </source>
</evidence>
<protein>
    <submittedName>
        <fullName evidence="3">Glycosyltransferase family 2 protein</fullName>
    </submittedName>
</protein>
<evidence type="ECO:0000259" key="2">
    <source>
        <dbReference type="Pfam" id="PF00535"/>
    </source>
</evidence>
<accession>A0A4Q5N015</accession>